<keyword evidence="3" id="KW-0732">Signal</keyword>
<name>A0A0C6F4S0_PSEAI</name>
<proteinExistence type="inferred from homology"/>
<evidence type="ECO:0000256" key="2">
    <source>
        <dbReference type="PROSITE-ProRule" id="PRU00278"/>
    </source>
</evidence>
<dbReference type="EMBL" id="WOAD01000024">
    <property type="protein sequence ID" value="MUI38004.1"/>
    <property type="molecule type" value="Genomic_DNA"/>
</dbReference>
<dbReference type="InterPro" id="IPR023058">
    <property type="entry name" value="PPIase_PpiC_CS"/>
</dbReference>
<dbReference type="Gene3D" id="3.10.50.40">
    <property type="match status" value="1"/>
</dbReference>
<evidence type="ECO:0000313" key="7">
    <source>
        <dbReference type="Proteomes" id="UP000433532"/>
    </source>
</evidence>
<sequence>MRPAFRCGILAFALAVLAGCGQREDGGAGQAQAALAKPSASAAAEPAVARLGALQVAPDELKALLAEVPAETRAQLSENRDAMERWMRARLAEKALYEQASAQDWQQRPQVKTLIDAAARQIVLRTYLESVSTVPEDYPSDAELQAAYQANKAQLAVPALYRVSQIFIAASAAGGLAEARKRAQELYRQAADGDFAELARKHSDDPQTARNGGDIGGLLAQAQLLPAIRPALERLKVGAVSEPIQGANGFHLVKLTERRDARLATLDEVRGRLRESLRAQRQEQIAKAYLDGLVNNATLSIDGALLGKTLAELH</sequence>
<dbReference type="InterPro" id="IPR000297">
    <property type="entry name" value="PPIase_PpiC"/>
</dbReference>
<dbReference type="PROSITE" id="PS50198">
    <property type="entry name" value="PPIC_PPIASE_2"/>
    <property type="match status" value="1"/>
</dbReference>
<organism evidence="5 7">
    <name type="scientific">Pseudomonas aeruginosa</name>
    <dbReference type="NCBI Taxonomy" id="287"/>
    <lineage>
        <taxon>Bacteria</taxon>
        <taxon>Pseudomonadati</taxon>
        <taxon>Pseudomonadota</taxon>
        <taxon>Gammaproteobacteria</taxon>
        <taxon>Pseudomonadales</taxon>
        <taxon>Pseudomonadaceae</taxon>
        <taxon>Pseudomonas</taxon>
    </lineage>
</organism>
<dbReference type="AlphaFoldDB" id="A0A0C6F4S0"/>
<reference evidence="6" key="2">
    <citation type="submission" date="2020-01" db="EMBL/GenBank/DDBJ databases">
        <title>Bacteria Cultured from War Wounds Associated with the Conflict in Eastern Ukraine.</title>
        <authorList>
            <person name="Snesrud E."/>
            <person name="Galac M.R."/>
            <person name="Mc Gann P."/>
            <person name="Valentine K."/>
            <person name="Viacheslav K."/>
        </authorList>
    </citation>
    <scope>NUCLEOTIDE SEQUENCE</scope>
    <source>
        <strain evidence="6">VNMU148</strain>
    </source>
</reference>
<feature type="chain" id="PRO_5015035291" evidence="3">
    <location>
        <begin position="19"/>
        <end position="314"/>
    </location>
</feature>
<evidence type="ECO:0000313" key="5">
    <source>
        <dbReference type="EMBL" id="MUI38004.1"/>
    </source>
</evidence>
<comment type="caution">
    <text evidence="5">The sequence shown here is derived from an EMBL/GenBank/DDBJ whole genome shotgun (WGS) entry which is preliminary data.</text>
</comment>
<dbReference type="InterPro" id="IPR046357">
    <property type="entry name" value="PPIase_dom_sf"/>
</dbReference>
<dbReference type="PANTHER" id="PTHR47245:SF3">
    <property type="entry name" value="PEPTIDYL-PROLYL CIS-TRANS ISOMERASE, PPIC-TYPE-RELATED"/>
    <property type="match status" value="1"/>
</dbReference>
<dbReference type="InterPro" id="IPR050245">
    <property type="entry name" value="PrsA_foldase"/>
</dbReference>
<keyword evidence="2" id="KW-0697">Rotamase</keyword>
<dbReference type="PROSITE" id="PS51257">
    <property type="entry name" value="PROKAR_LIPOPROTEIN"/>
    <property type="match status" value="1"/>
</dbReference>
<evidence type="ECO:0000256" key="3">
    <source>
        <dbReference type="SAM" id="SignalP"/>
    </source>
</evidence>
<dbReference type="Pfam" id="PF13145">
    <property type="entry name" value="Rotamase_2"/>
    <property type="match status" value="1"/>
</dbReference>
<dbReference type="Proteomes" id="UP000433532">
    <property type="component" value="Unassembled WGS sequence"/>
</dbReference>
<accession>A0A0C6F4S0</accession>
<dbReference type="GO" id="GO:0003755">
    <property type="term" value="F:peptidyl-prolyl cis-trans isomerase activity"/>
    <property type="evidence" value="ECO:0007669"/>
    <property type="project" value="UniProtKB-KW"/>
</dbReference>
<comment type="similarity">
    <text evidence="1">Belongs to the PpiC/parvulin rotamase family.</text>
</comment>
<evidence type="ECO:0000313" key="6">
    <source>
        <dbReference type="EMBL" id="MZZ16811.1"/>
    </source>
</evidence>
<dbReference type="RefSeq" id="WP_003098445.1">
    <property type="nucleotide sequence ID" value="NZ_AP014651.1"/>
</dbReference>
<evidence type="ECO:0000256" key="1">
    <source>
        <dbReference type="ARBA" id="ARBA00007656"/>
    </source>
</evidence>
<dbReference type="EMBL" id="WXZT01000034">
    <property type="protein sequence ID" value="MZZ16811.1"/>
    <property type="molecule type" value="Genomic_DNA"/>
</dbReference>
<dbReference type="PROSITE" id="PS01096">
    <property type="entry name" value="PPIC_PPIASE_1"/>
    <property type="match status" value="1"/>
</dbReference>
<reference evidence="5 7" key="1">
    <citation type="submission" date="2019-11" db="EMBL/GenBank/DDBJ databases">
        <title>Genomes of ocular Pseudomonas aeruginosa isolates.</title>
        <authorList>
            <person name="Khan M."/>
            <person name="Rice S.A."/>
            <person name="Willcox M.D.P."/>
            <person name="Stapleton F."/>
        </authorList>
    </citation>
    <scope>NUCLEOTIDE SEQUENCE [LARGE SCALE GENOMIC DNA]</scope>
    <source>
        <strain evidence="5 7">PA221</strain>
    </source>
</reference>
<keyword evidence="2 5" id="KW-0413">Isomerase</keyword>
<feature type="signal peptide" evidence="3">
    <location>
        <begin position="1"/>
        <end position="18"/>
    </location>
</feature>
<dbReference type="PANTHER" id="PTHR47245">
    <property type="entry name" value="PEPTIDYLPROLYL ISOMERASE"/>
    <property type="match status" value="1"/>
</dbReference>
<evidence type="ECO:0000259" key="4">
    <source>
        <dbReference type="PROSITE" id="PS50198"/>
    </source>
</evidence>
<dbReference type="Proteomes" id="UP000644192">
    <property type="component" value="Unassembled WGS sequence"/>
</dbReference>
<feature type="domain" description="PpiC" evidence="4">
    <location>
        <begin position="158"/>
        <end position="257"/>
    </location>
</feature>
<protein>
    <submittedName>
        <fullName evidence="5">Peptidylprolyl isomerase</fullName>
    </submittedName>
</protein>
<gene>
    <name evidence="5" type="ORF">GNQ48_23655</name>
    <name evidence="6" type="ORF">GUL26_31580</name>
</gene>
<dbReference type="SMR" id="A0A0C6F4S0"/>
<dbReference type="SUPFAM" id="SSF54534">
    <property type="entry name" value="FKBP-like"/>
    <property type="match status" value="1"/>
</dbReference>